<reference evidence="8 9" key="1">
    <citation type="submission" date="2021-02" db="EMBL/GenBank/DDBJ databases">
        <title>Genome assembly of Pseudopithomyces chartarum.</title>
        <authorList>
            <person name="Jauregui R."/>
            <person name="Singh J."/>
            <person name="Voisey C."/>
        </authorList>
    </citation>
    <scope>NUCLEOTIDE SEQUENCE [LARGE SCALE GENOMIC DNA]</scope>
    <source>
        <strain evidence="8 9">AGR01</strain>
    </source>
</reference>
<dbReference type="Gene3D" id="1.10.20.10">
    <property type="entry name" value="Histone, subunit A"/>
    <property type="match status" value="1"/>
</dbReference>
<evidence type="ECO:0000313" key="8">
    <source>
        <dbReference type="EMBL" id="KAK3197448.1"/>
    </source>
</evidence>
<feature type="region of interest" description="Disordered" evidence="6">
    <location>
        <begin position="1"/>
        <end position="142"/>
    </location>
</feature>
<dbReference type="GO" id="GO:0051123">
    <property type="term" value="P:RNA polymerase II preinitiation complex assembly"/>
    <property type="evidence" value="ECO:0007669"/>
    <property type="project" value="InterPro"/>
</dbReference>
<dbReference type="InterPro" id="IPR006809">
    <property type="entry name" value="TAFII28_dom"/>
</dbReference>
<feature type="compositionally biased region" description="Polar residues" evidence="6">
    <location>
        <begin position="55"/>
        <end position="68"/>
    </location>
</feature>
<evidence type="ECO:0000256" key="4">
    <source>
        <dbReference type="ARBA" id="ARBA00023163"/>
    </source>
</evidence>
<keyword evidence="5" id="KW-0539">Nucleus</keyword>
<feature type="domain" description="TAFII28-like protein" evidence="7">
    <location>
        <begin position="149"/>
        <end position="220"/>
    </location>
</feature>
<dbReference type="Pfam" id="PF04719">
    <property type="entry name" value="TAFII28"/>
    <property type="match status" value="1"/>
</dbReference>
<dbReference type="Proteomes" id="UP001280581">
    <property type="component" value="Unassembled WGS sequence"/>
</dbReference>
<gene>
    <name evidence="8" type="ORF">GRF29_216g203873</name>
</gene>
<evidence type="ECO:0000313" key="9">
    <source>
        <dbReference type="Proteomes" id="UP001280581"/>
    </source>
</evidence>
<dbReference type="PANTHER" id="PTHR13218">
    <property type="entry name" value="TRANSCRIPTION INITIATION FACTOR TFIID SUBUNIT 11-RELATED"/>
    <property type="match status" value="1"/>
</dbReference>
<dbReference type="InterPro" id="IPR009072">
    <property type="entry name" value="Histone-fold"/>
</dbReference>
<dbReference type="PANTHER" id="PTHR13218:SF8">
    <property type="entry name" value="TRANSCRIPTION INITIATION FACTOR TFIID SUBUNIT 11"/>
    <property type="match status" value="1"/>
</dbReference>
<protein>
    <recommendedName>
        <fullName evidence="7">TAFII28-like protein domain-containing protein</fullName>
    </recommendedName>
</protein>
<proteinExistence type="inferred from homology"/>
<organism evidence="8 9">
    <name type="scientific">Pseudopithomyces chartarum</name>
    <dbReference type="NCBI Taxonomy" id="1892770"/>
    <lineage>
        <taxon>Eukaryota</taxon>
        <taxon>Fungi</taxon>
        <taxon>Dikarya</taxon>
        <taxon>Ascomycota</taxon>
        <taxon>Pezizomycotina</taxon>
        <taxon>Dothideomycetes</taxon>
        <taxon>Pleosporomycetidae</taxon>
        <taxon>Pleosporales</taxon>
        <taxon>Massarineae</taxon>
        <taxon>Didymosphaeriaceae</taxon>
        <taxon>Pseudopithomyces</taxon>
    </lineage>
</organism>
<evidence type="ECO:0000256" key="1">
    <source>
        <dbReference type="ARBA" id="ARBA00004123"/>
    </source>
</evidence>
<comment type="caution">
    <text evidence="8">The sequence shown here is derived from an EMBL/GenBank/DDBJ whole genome shotgun (WGS) entry which is preliminary data.</text>
</comment>
<keyword evidence="9" id="KW-1185">Reference proteome</keyword>
<keyword evidence="4" id="KW-0804">Transcription</keyword>
<keyword evidence="3" id="KW-0805">Transcription regulation</keyword>
<dbReference type="InterPro" id="IPR045127">
    <property type="entry name" value="TAF11-like"/>
</dbReference>
<dbReference type="EMBL" id="WVTA01000018">
    <property type="protein sequence ID" value="KAK3197448.1"/>
    <property type="molecule type" value="Genomic_DNA"/>
</dbReference>
<dbReference type="GO" id="GO:0016251">
    <property type="term" value="F:RNA polymerase II general transcription initiation factor activity"/>
    <property type="evidence" value="ECO:0007669"/>
    <property type="project" value="TreeGrafter"/>
</dbReference>
<feature type="compositionally biased region" description="Acidic residues" evidence="6">
    <location>
        <begin position="111"/>
        <end position="127"/>
    </location>
</feature>
<evidence type="ECO:0000256" key="6">
    <source>
        <dbReference type="SAM" id="MobiDB-lite"/>
    </source>
</evidence>
<evidence type="ECO:0000259" key="7">
    <source>
        <dbReference type="Pfam" id="PF04719"/>
    </source>
</evidence>
<dbReference type="CDD" id="cd08048">
    <property type="entry name" value="HFD_TAF11"/>
    <property type="match status" value="1"/>
</dbReference>
<evidence type="ECO:0000256" key="3">
    <source>
        <dbReference type="ARBA" id="ARBA00023015"/>
    </source>
</evidence>
<name>A0AAN6LND0_9PLEO</name>
<sequence length="337" mass="36984">MASPPHIPQINVPNPRKRGSISSVSSQAKKRKPSNLRNSFDPTLESGSPFRHSRSPSIGSVDTASLVNGASGAPRKRKRKNDDTTSIAGSSVRGAPHDDASTTGAPGGDAPDGDEDEDDDYGDERENDVEGERPSAAAREQAAENERMLVLAMDQSQSDAYAVYRRVQLKTAMVRKLVNQTLSQSVPPNVILAVKSYSKAFVGELIDRAITVRDEWAAARTHVPNPEMRPDILAQGLQEPFGHRPSSKPNRQQIQNAQLYMNSPMATMPFWNEVDKKAGLKERLKEEDKGPLTPAHLREALRRYKRDREGGGAGFAGWSLEGPERTLGRTGGRRLFR</sequence>
<dbReference type="SUPFAM" id="SSF47113">
    <property type="entry name" value="Histone-fold"/>
    <property type="match status" value="1"/>
</dbReference>
<evidence type="ECO:0000256" key="5">
    <source>
        <dbReference type="ARBA" id="ARBA00023242"/>
    </source>
</evidence>
<evidence type="ECO:0000256" key="2">
    <source>
        <dbReference type="ARBA" id="ARBA00009788"/>
    </source>
</evidence>
<dbReference type="GO" id="GO:0046982">
    <property type="term" value="F:protein heterodimerization activity"/>
    <property type="evidence" value="ECO:0007669"/>
    <property type="project" value="InterPro"/>
</dbReference>
<dbReference type="GO" id="GO:0005669">
    <property type="term" value="C:transcription factor TFIID complex"/>
    <property type="evidence" value="ECO:0007669"/>
    <property type="project" value="InterPro"/>
</dbReference>
<comment type="subcellular location">
    <subcellularLocation>
        <location evidence="1">Nucleus</location>
    </subcellularLocation>
</comment>
<feature type="region of interest" description="Disordered" evidence="6">
    <location>
        <begin position="312"/>
        <end position="337"/>
    </location>
</feature>
<comment type="similarity">
    <text evidence="2">Belongs to the TAF11 family.</text>
</comment>
<dbReference type="AlphaFoldDB" id="A0AAN6LND0"/>
<accession>A0AAN6LND0</accession>